<evidence type="ECO:0000313" key="2">
    <source>
        <dbReference type="Proteomes" id="UP001055868"/>
    </source>
</evidence>
<sequence>MSGFVIRWALEHHLSDRARAVQHALVIMLAAKVTTWDELAQLLRSDPERSQEIRRGVNLPLEDLQNLDTHEQTLRGLRRSSGNRASIVTTIAECDTCQRWGYIAGSAPPKSCPWTSGCRGKVTKIGLPDYTLGTGS</sequence>
<gene>
    <name evidence="1" type="ORF">M4486_03795</name>
</gene>
<dbReference type="Proteomes" id="UP001055868">
    <property type="component" value="Chromosome"/>
</dbReference>
<accession>A0ABY4NB09</accession>
<organism evidence="1 2">
    <name type="scientific">Brachybacterium kimchii</name>
    <dbReference type="NCBI Taxonomy" id="2942909"/>
    <lineage>
        <taxon>Bacteria</taxon>
        <taxon>Bacillati</taxon>
        <taxon>Actinomycetota</taxon>
        <taxon>Actinomycetes</taxon>
        <taxon>Micrococcales</taxon>
        <taxon>Dermabacteraceae</taxon>
        <taxon>Brachybacterium</taxon>
    </lineage>
</organism>
<dbReference type="EMBL" id="CP097218">
    <property type="protein sequence ID" value="UQN30475.1"/>
    <property type="molecule type" value="Genomic_DNA"/>
</dbReference>
<proteinExistence type="predicted"/>
<name>A0ABY4NB09_9MICO</name>
<reference evidence="1" key="1">
    <citation type="submission" date="2022-05" db="EMBL/GenBank/DDBJ databases">
        <title>Genomic analysis of Brachybacterium sp. CBA3104.</title>
        <authorList>
            <person name="Roh S.W."/>
            <person name="Kim Y.B."/>
            <person name="Kim Y."/>
        </authorList>
    </citation>
    <scope>NUCLEOTIDE SEQUENCE</scope>
    <source>
        <strain evidence="1">CBA3104</strain>
    </source>
</reference>
<dbReference type="RefSeq" id="WP_249479797.1">
    <property type="nucleotide sequence ID" value="NZ_CP097218.1"/>
</dbReference>
<evidence type="ECO:0000313" key="1">
    <source>
        <dbReference type="EMBL" id="UQN30475.1"/>
    </source>
</evidence>
<protein>
    <submittedName>
        <fullName evidence="1">Uncharacterized protein</fullName>
    </submittedName>
</protein>
<keyword evidence="2" id="KW-1185">Reference proteome</keyword>